<dbReference type="AlphaFoldDB" id="A0A554WDQ2"/>
<evidence type="ECO:0000313" key="4">
    <source>
        <dbReference type="EMBL" id="TSE21715.1"/>
    </source>
</evidence>
<keyword evidence="5" id="KW-1185">Reference proteome</keyword>
<evidence type="ECO:0000256" key="1">
    <source>
        <dbReference type="SAM" id="MobiDB-lite"/>
    </source>
</evidence>
<feature type="region of interest" description="Disordered" evidence="1">
    <location>
        <begin position="345"/>
        <end position="398"/>
    </location>
</feature>
<comment type="caution">
    <text evidence="3">The sequence shown here is derived from an EMBL/GenBank/DDBJ whole genome shotgun (WGS) entry which is preliminary data.</text>
</comment>
<organism evidence="3 5">
    <name type="scientific">Tepidimonas alkaliphilus</name>
    <dbReference type="NCBI Taxonomy" id="2588942"/>
    <lineage>
        <taxon>Bacteria</taxon>
        <taxon>Pseudomonadati</taxon>
        <taxon>Pseudomonadota</taxon>
        <taxon>Betaproteobacteria</taxon>
        <taxon>Burkholderiales</taxon>
        <taxon>Tepidimonas</taxon>
    </lineage>
</organism>
<feature type="region of interest" description="Disordered" evidence="1">
    <location>
        <begin position="294"/>
        <end position="326"/>
    </location>
</feature>
<protein>
    <recommendedName>
        <fullName evidence="6">Neisseria meningitidis TspB protein</fullName>
    </recommendedName>
</protein>
<dbReference type="EMBL" id="VJNB01000001">
    <property type="protein sequence ID" value="TSE21709.1"/>
    <property type="molecule type" value="Genomic_DNA"/>
</dbReference>
<feature type="compositionally biased region" description="Low complexity" evidence="1">
    <location>
        <begin position="351"/>
        <end position="369"/>
    </location>
</feature>
<evidence type="ECO:0000313" key="5">
    <source>
        <dbReference type="Proteomes" id="UP000315736"/>
    </source>
</evidence>
<accession>A0A554WDQ2</accession>
<sequence length="489" mass="53139">MDQASRITGMQWQSNPYSILAPSVIYDTLTNGNRVEVRRYTGSTPALPQQLAGRNQLLTVTPSGVVVELPSRVSIPGRSSQLPVTIVEPISRPTMNRMAAKALRALPLVGTALQIYDLAKALDEMDLEVDSQGQLVTKLDARTFCGTSATSYSQWRYFIYQTVNEPGLYTCSGDSMLVEKKCLSENVTIPDGYVSYNTKMTSEPCFSSTQVNTTFVIYYFSPSSTPSGAFLPSQPQSLPVTDDELQAKVASLTLQTLVNLLNSLPSIDRASDVIDIYARELKDDPVDHRVRLGYGPTSPTSVQVGEPATTTTTRSDGSTVTTTTTTTATADGNTVIFNTRTEVVTRDAQGNVTDRTVTETTPTSPSNPNAPHQEDLECGLPDTPPCKIDETGTPAPPHPDEGRQLFDDLLPQCIKSGNWRSCFPQLPEINWTFQVPTGCSVIPLPGYEKLGLNGIDICRFQPIIHDLMSMLWAGAGLFGAVSILGRRKG</sequence>
<keyword evidence="2" id="KW-0812">Transmembrane</keyword>
<gene>
    <name evidence="3" type="ORF">Talka_00389</name>
    <name evidence="4" type="ORF">Talka_00395</name>
</gene>
<evidence type="ECO:0000256" key="2">
    <source>
        <dbReference type="SAM" id="Phobius"/>
    </source>
</evidence>
<feature type="transmembrane region" description="Helical" evidence="2">
    <location>
        <begin position="467"/>
        <end position="485"/>
    </location>
</feature>
<proteinExistence type="predicted"/>
<evidence type="ECO:0000313" key="3">
    <source>
        <dbReference type="EMBL" id="TSE21709.1"/>
    </source>
</evidence>
<feature type="compositionally biased region" description="Low complexity" evidence="1">
    <location>
        <begin position="309"/>
        <end position="326"/>
    </location>
</feature>
<keyword evidence="2" id="KW-1133">Transmembrane helix</keyword>
<keyword evidence="2" id="KW-0472">Membrane</keyword>
<dbReference type="EMBL" id="VJNB01000001">
    <property type="protein sequence ID" value="TSE21715.1"/>
    <property type="molecule type" value="Genomic_DNA"/>
</dbReference>
<dbReference type="Proteomes" id="UP000315736">
    <property type="component" value="Unassembled WGS sequence"/>
</dbReference>
<reference evidence="3 5" key="1">
    <citation type="submission" date="2019-07" db="EMBL/GenBank/DDBJ databases">
        <title>Tepidimonas alkaliphilus YIM 72238 draft genome.</title>
        <authorList>
            <person name="Da Costa M.S."/>
            <person name="Froufe H.J.C."/>
            <person name="Egas C."/>
            <person name="Albuquerque L."/>
        </authorList>
    </citation>
    <scope>NUCLEOTIDE SEQUENCE [LARGE SCALE GENOMIC DNA]</scope>
    <source>
        <strain evidence="3 5">YIM 72238</strain>
    </source>
</reference>
<name>A0A554WDQ2_9BURK</name>
<evidence type="ECO:0008006" key="6">
    <source>
        <dbReference type="Google" id="ProtNLM"/>
    </source>
</evidence>